<dbReference type="Proteomes" id="UP001620262">
    <property type="component" value="Unassembled WGS sequence"/>
</dbReference>
<proteinExistence type="predicted"/>
<protein>
    <recommendedName>
        <fullName evidence="4">Lysozyme inhibitor LprI N-terminal domain-containing protein</fullName>
    </recommendedName>
</protein>
<gene>
    <name evidence="2" type="ORF">ACI2JU_07785</name>
</gene>
<feature type="chain" id="PRO_5047031987" description="Lysozyme inhibitor LprI N-terminal domain-containing protein" evidence="1">
    <location>
        <begin position="24"/>
        <end position="136"/>
    </location>
</feature>
<keyword evidence="3" id="KW-1185">Reference proteome</keyword>
<reference evidence="2 3" key="1">
    <citation type="submission" date="2024-11" db="EMBL/GenBank/DDBJ databases">
        <title>The Natural Products Discovery Center: Release of the First 8490 Sequenced Strains for Exploring Actinobacteria Biosynthetic Diversity.</title>
        <authorList>
            <person name="Kalkreuter E."/>
            <person name="Kautsar S.A."/>
            <person name="Yang D."/>
            <person name="Bader C.D."/>
            <person name="Teijaro C.N."/>
            <person name="Fluegel L."/>
            <person name="Davis C.M."/>
            <person name="Simpson J.R."/>
            <person name="Lauterbach L."/>
            <person name="Steele A.D."/>
            <person name="Gui C."/>
            <person name="Meng S."/>
            <person name="Li G."/>
            <person name="Viehrig K."/>
            <person name="Ye F."/>
            <person name="Su P."/>
            <person name="Kiefer A.F."/>
            <person name="Nichols A."/>
            <person name="Cepeda A.J."/>
            <person name="Yan W."/>
            <person name="Fan B."/>
            <person name="Jiang Y."/>
            <person name="Adhikari A."/>
            <person name="Zheng C.-J."/>
            <person name="Schuster L."/>
            <person name="Cowan T.M."/>
            <person name="Smanski M.J."/>
            <person name="Chevrette M.G."/>
            <person name="De Carvalho L.P.S."/>
            <person name="Shen B."/>
        </authorList>
    </citation>
    <scope>NUCLEOTIDE SEQUENCE [LARGE SCALE GENOMIC DNA]</scope>
    <source>
        <strain evidence="2 3">NPDC078403</strain>
    </source>
</reference>
<dbReference type="EMBL" id="JBJDOT010000008">
    <property type="protein sequence ID" value="MFK3863771.1"/>
    <property type="molecule type" value="Genomic_DNA"/>
</dbReference>
<evidence type="ECO:0000256" key="1">
    <source>
        <dbReference type="SAM" id="SignalP"/>
    </source>
</evidence>
<comment type="caution">
    <text evidence="2">The sequence shown here is derived from an EMBL/GenBank/DDBJ whole genome shotgun (WGS) entry which is preliminary data.</text>
</comment>
<keyword evidence="1" id="KW-0732">Signal</keyword>
<sequence length="136" mass="15704">MIKNSRLTTISALILALSTTTFAAEEQCTVVEQATPDEAKKYIQCLDKQIESLTRIQQTWINKITLDLNKIQEDSGNTQLLPIFKRSIISHDKYVEDSCKWRYLHKVPNATQAAIVYKRCELRMLEQHITVLKQPI</sequence>
<organism evidence="2 3">
    <name type="scientific">Pseudoalteromonas rhizosphaerae</name>
    <dbReference type="NCBI Taxonomy" id="2518973"/>
    <lineage>
        <taxon>Bacteria</taxon>
        <taxon>Pseudomonadati</taxon>
        <taxon>Pseudomonadota</taxon>
        <taxon>Gammaproteobacteria</taxon>
        <taxon>Alteromonadales</taxon>
        <taxon>Pseudoalteromonadaceae</taxon>
        <taxon>Pseudoalteromonas</taxon>
    </lineage>
</organism>
<accession>A0ABW8KVE3</accession>
<feature type="signal peptide" evidence="1">
    <location>
        <begin position="1"/>
        <end position="23"/>
    </location>
</feature>
<dbReference type="RefSeq" id="WP_182761871.1">
    <property type="nucleotide sequence ID" value="NZ_JBJDOT010000008.1"/>
</dbReference>
<evidence type="ECO:0000313" key="2">
    <source>
        <dbReference type="EMBL" id="MFK3863771.1"/>
    </source>
</evidence>
<evidence type="ECO:0008006" key="4">
    <source>
        <dbReference type="Google" id="ProtNLM"/>
    </source>
</evidence>
<evidence type="ECO:0000313" key="3">
    <source>
        <dbReference type="Proteomes" id="UP001620262"/>
    </source>
</evidence>
<name>A0ABW8KVE3_9GAMM</name>